<name>A0A5Q0LNP9_9ACTN</name>
<sequence>MAWRGRAGRGGAGPGWWRGCARRVATVRGIPSDPPHCATSCTRRARSSTTDVRHRARRAR</sequence>
<feature type="compositionally biased region" description="Low complexity" evidence="1">
    <location>
        <begin position="37"/>
        <end position="50"/>
    </location>
</feature>
<keyword evidence="3" id="KW-1185">Reference proteome</keyword>
<proteinExistence type="predicted"/>
<evidence type="ECO:0000256" key="1">
    <source>
        <dbReference type="SAM" id="MobiDB-lite"/>
    </source>
</evidence>
<dbReference type="Proteomes" id="UP000326179">
    <property type="component" value="Chromosome"/>
</dbReference>
<protein>
    <submittedName>
        <fullName evidence="2">Uncharacterized protein</fullName>
    </submittedName>
</protein>
<reference evidence="2 3" key="1">
    <citation type="submission" date="2019-10" db="EMBL/GenBank/DDBJ databases">
        <title>A novel species.</title>
        <authorList>
            <person name="Gao J."/>
        </authorList>
    </citation>
    <scope>NUCLEOTIDE SEQUENCE [LARGE SCALE GENOMIC DNA]</scope>
    <source>
        <strain evidence="2 3">QMT-28</strain>
    </source>
</reference>
<gene>
    <name evidence="2" type="ORF">GFH48_36930</name>
</gene>
<dbReference type="KEGG" id="sfy:GFH48_36930"/>
<dbReference type="AlphaFoldDB" id="A0A5Q0LNP9"/>
<organism evidence="2 3">
    <name type="scientific">Streptomyces fagopyri</name>
    <dbReference type="NCBI Taxonomy" id="2662397"/>
    <lineage>
        <taxon>Bacteria</taxon>
        <taxon>Bacillati</taxon>
        <taxon>Actinomycetota</taxon>
        <taxon>Actinomycetes</taxon>
        <taxon>Kitasatosporales</taxon>
        <taxon>Streptomycetaceae</taxon>
        <taxon>Streptomyces</taxon>
    </lineage>
</organism>
<evidence type="ECO:0000313" key="2">
    <source>
        <dbReference type="EMBL" id="QFZ78139.1"/>
    </source>
</evidence>
<dbReference type="EMBL" id="CP045643">
    <property type="protein sequence ID" value="QFZ78139.1"/>
    <property type="molecule type" value="Genomic_DNA"/>
</dbReference>
<accession>A0A5Q0LNP9</accession>
<feature type="region of interest" description="Disordered" evidence="1">
    <location>
        <begin position="29"/>
        <end position="60"/>
    </location>
</feature>
<evidence type="ECO:0000313" key="3">
    <source>
        <dbReference type="Proteomes" id="UP000326179"/>
    </source>
</evidence>